<dbReference type="Pfam" id="PF13088">
    <property type="entry name" value="BNR_2"/>
    <property type="match status" value="1"/>
</dbReference>
<comment type="caution">
    <text evidence="3">The sequence shown here is derived from an EMBL/GenBank/DDBJ whole genome shotgun (WGS) entry which is preliminary data.</text>
</comment>
<accession>A0ABW3MUI7</accession>
<gene>
    <name evidence="3" type="ORF">ACFQ2V_08685</name>
</gene>
<name>A0ABW3MUI7_9MICO</name>
<feature type="region of interest" description="Disordered" evidence="1">
    <location>
        <begin position="1"/>
        <end position="25"/>
    </location>
</feature>
<dbReference type="InterPro" id="IPR011040">
    <property type="entry name" value="Sialidase"/>
</dbReference>
<dbReference type="RefSeq" id="WP_386052272.1">
    <property type="nucleotide sequence ID" value="NZ_JBHTKH010000004.1"/>
</dbReference>
<evidence type="ECO:0000256" key="1">
    <source>
        <dbReference type="SAM" id="MobiDB-lite"/>
    </source>
</evidence>
<reference evidence="4" key="1">
    <citation type="journal article" date="2019" name="Int. J. Syst. Evol. Microbiol.">
        <title>The Global Catalogue of Microorganisms (GCM) 10K type strain sequencing project: providing services to taxonomists for standard genome sequencing and annotation.</title>
        <authorList>
            <consortium name="The Broad Institute Genomics Platform"/>
            <consortium name="The Broad Institute Genome Sequencing Center for Infectious Disease"/>
            <person name="Wu L."/>
            <person name="Ma J."/>
        </authorList>
    </citation>
    <scope>NUCLEOTIDE SEQUENCE [LARGE SCALE GENOMIC DNA]</scope>
    <source>
        <strain evidence="4">CCUG 57508</strain>
    </source>
</reference>
<dbReference type="InterPro" id="IPR036278">
    <property type="entry name" value="Sialidase_sf"/>
</dbReference>
<dbReference type="Proteomes" id="UP001597046">
    <property type="component" value="Unassembled WGS sequence"/>
</dbReference>
<feature type="domain" description="Sialidase" evidence="2">
    <location>
        <begin position="47"/>
        <end position="385"/>
    </location>
</feature>
<dbReference type="CDD" id="cd15482">
    <property type="entry name" value="Sialidase_non-viral"/>
    <property type="match status" value="1"/>
</dbReference>
<sequence>MNVADTPPETLPADGVLRPRDGGGRTAYLPTPTVQCHAANLAWLPNGDLACVWFGGTQEGVSDITAYLSRMPSGTDTWQSPVPLSDDPNRSEQNPVLFTAPDGDVWLLYTAQLAGNQDTSEVRRRVSHDGGETWEAPTVLLPATDAGGVFVRQPPAVLPSGRILLPVFNCVTVPGEKWVGNEDTSSVWWSDDAGSTWTEAPVPGSLGCVHMNIIVRQDGSLWACFRSRWADHVWQTTSTDDGVTWAEPTATELPNNNSSIQAVATGGGEVALVFNRSSALDATERRVSLYDEIDDEGVVDGLEGPVVAEPSPEAAEAEGRRTAFWGAPRAPMTLGLSPDDGRTWPVLVDLETGDGYCMSNNSRDGLNRELSYPSVLPAPDGGLHVAYTYHRRAIKHVHLPADLVDHLRGARRGPSR</sequence>
<dbReference type="Gene3D" id="2.120.10.10">
    <property type="match status" value="1"/>
</dbReference>
<protein>
    <submittedName>
        <fullName evidence="3">Exo-alpha-sialidase</fullName>
    </submittedName>
</protein>
<dbReference type="SUPFAM" id="SSF50939">
    <property type="entry name" value="Sialidases"/>
    <property type="match status" value="1"/>
</dbReference>
<evidence type="ECO:0000259" key="2">
    <source>
        <dbReference type="Pfam" id="PF13088"/>
    </source>
</evidence>
<keyword evidence="4" id="KW-1185">Reference proteome</keyword>
<dbReference type="PANTHER" id="PTHR43752">
    <property type="entry name" value="BNR/ASP-BOX REPEAT FAMILY PROTEIN"/>
    <property type="match status" value="1"/>
</dbReference>
<evidence type="ECO:0000313" key="3">
    <source>
        <dbReference type="EMBL" id="MFD1054377.1"/>
    </source>
</evidence>
<dbReference type="PANTHER" id="PTHR43752:SF2">
    <property type="entry name" value="BNR_ASP-BOX REPEAT FAMILY PROTEIN"/>
    <property type="match status" value="1"/>
</dbReference>
<evidence type="ECO:0000313" key="4">
    <source>
        <dbReference type="Proteomes" id="UP001597046"/>
    </source>
</evidence>
<proteinExistence type="predicted"/>
<dbReference type="EMBL" id="JBHTKH010000004">
    <property type="protein sequence ID" value="MFD1054377.1"/>
    <property type="molecule type" value="Genomic_DNA"/>
</dbReference>
<organism evidence="3 4">
    <name type="scientific">Terrabacter terrigena</name>
    <dbReference type="NCBI Taxonomy" id="574718"/>
    <lineage>
        <taxon>Bacteria</taxon>
        <taxon>Bacillati</taxon>
        <taxon>Actinomycetota</taxon>
        <taxon>Actinomycetes</taxon>
        <taxon>Micrococcales</taxon>
        <taxon>Intrasporangiaceae</taxon>
        <taxon>Terrabacter</taxon>
    </lineage>
</organism>